<organism evidence="2 3">
    <name type="scientific">Sphingomonas vulcanisoli</name>
    <dbReference type="NCBI Taxonomy" id="1658060"/>
    <lineage>
        <taxon>Bacteria</taxon>
        <taxon>Pseudomonadati</taxon>
        <taxon>Pseudomonadota</taxon>
        <taxon>Alphaproteobacteria</taxon>
        <taxon>Sphingomonadales</taxon>
        <taxon>Sphingomonadaceae</taxon>
        <taxon>Sphingomonas</taxon>
    </lineage>
</organism>
<evidence type="ECO:0000313" key="3">
    <source>
        <dbReference type="Proteomes" id="UP000727456"/>
    </source>
</evidence>
<dbReference type="InterPro" id="IPR034938">
    <property type="entry name" value="3MGA_Dioxygenase"/>
</dbReference>
<keyword evidence="3" id="KW-1185">Reference proteome</keyword>
<dbReference type="EC" id="1.13.11.-" evidence="2"/>
<protein>
    <submittedName>
        <fullName evidence="2">OH-DDVA oxygenase/3-O-methylgallate 3,4-dioxygenase</fullName>
        <ecNumber evidence="2">1.13.11.-</ecNumber>
    </submittedName>
</protein>
<feature type="domain" description="Extradiol ring-cleavage dioxygenase class III enzyme subunit B" evidence="1">
    <location>
        <begin position="80"/>
        <end position="320"/>
    </location>
</feature>
<gene>
    <name evidence="2" type="ORF">FHS31_000892</name>
</gene>
<dbReference type="SUPFAM" id="SSF53213">
    <property type="entry name" value="LigB-like"/>
    <property type="match status" value="1"/>
</dbReference>
<proteinExistence type="predicted"/>
<dbReference type="InterPro" id="IPR004183">
    <property type="entry name" value="Xdiol_dOase_suB"/>
</dbReference>
<accession>A0ABX0TPE8</accession>
<name>A0ABX0TPE8_9SPHN</name>
<dbReference type="EMBL" id="JAAOZC010000002">
    <property type="protein sequence ID" value="NIJ07296.1"/>
    <property type="molecule type" value="Genomic_DNA"/>
</dbReference>
<dbReference type="Pfam" id="PF02900">
    <property type="entry name" value="LigB"/>
    <property type="match status" value="1"/>
</dbReference>
<reference evidence="2 3" key="1">
    <citation type="submission" date="2020-03" db="EMBL/GenBank/DDBJ databases">
        <title>Genomic Encyclopedia of Type Strains, Phase III (KMG-III): the genomes of soil and plant-associated and newly described type strains.</title>
        <authorList>
            <person name="Whitman W."/>
        </authorList>
    </citation>
    <scope>NUCLEOTIDE SEQUENCE [LARGE SCALE GENOMIC DNA]</scope>
    <source>
        <strain evidence="2 3">CECT 8804</strain>
    </source>
</reference>
<comment type="caution">
    <text evidence="2">The sequence shown here is derived from an EMBL/GenBank/DDBJ whole genome shotgun (WGS) entry which is preliminary data.</text>
</comment>
<dbReference type="Proteomes" id="UP000727456">
    <property type="component" value="Unassembled WGS sequence"/>
</dbReference>
<evidence type="ECO:0000259" key="1">
    <source>
        <dbReference type="Pfam" id="PF02900"/>
    </source>
</evidence>
<dbReference type="CDD" id="cd07366">
    <property type="entry name" value="3MGA_Dioxygenase"/>
    <property type="match status" value="1"/>
</dbReference>
<dbReference type="Gene3D" id="3.40.830.10">
    <property type="entry name" value="LigB-like"/>
    <property type="match status" value="1"/>
</dbReference>
<evidence type="ECO:0000313" key="2">
    <source>
        <dbReference type="EMBL" id="NIJ07296.1"/>
    </source>
</evidence>
<dbReference type="GO" id="GO:0016491">
    <property type="term" value="F:oxidoreductase activity"/>
    <property type="evidence" value="ECO:0007669"/>
    <property type="project" value="UniProtKB-KW"/>
</dbReference>
<sequence>MAEIVLGMWTTHGPTLSTTPEEWLLRLPSDHANKAHWYKTGRYDFETLVEMRRGEGLVEKSGIAERTRRHDACRTAIDRMADVFAEVKPDVAVIFGNDQQELFNDSLMPAFTVFNGETVWNEPSSEEQAAKHPPGIHAAEWGHKPATYTEYPAHPELANYLIGDLVANQFDITRANKLPRLENHWHSGIGHAFGFVYRQIMRDQVVPHVPFITNTFFPPNQPTARRCFEMGRTVGRAIKAWQSDARVAVFGSGGMSHFVIDESFDQKIFAALAARDAETLCSIGEDWLQSGTSELKNWIAAAGALFETDLTGDVVEYQPCYRSEAGTGTANGFVYWN</sequence>
<dbReference type="RefSeq" id="WP_167072175.1">
    <property type="nucleotide sequence ID" value="NZ_JAAOZC010000002.1"/>
</dbReference>
<keyword evidence="2" id="KW-0560">Oxidoreductase</keyword>